<sequence length="221" mass="23998">MGERESSYEQLASRLAQAAWENPALSPRQKHLVLLAEAAAKASRDPEGIARHVAALMDLGCSATEVLEVGELASVLPIHACTEGMPALATAAHRSAAAIAAGFDVAKALVKQDFEVKRGYWNDFWTVLLGYDRPFFEAYADLSSHAWQVGVLEPYERELVYLGFDASPQHLYRPGIGIHAANAMRLGATEAQIANVFTLLGVADTAAYDLVADELERCRQD</sequence>
<feature type="domain" description="Carboxymuconolactone decarboxylase-like" evidence="1">
    <location>
        <begin position="135"/>
        <end position="200"/>
    </location>
</feature>
<keyword evidence="3" id="KW-1185">Reference proteome</keyword>
<name>A0ABW3N179_9MICO</name>
<gene>
    <name evidence="2" type="ORF">ACFQ2V_20160</name>
</gene>
<evidence type="ECO:0000259" key="1">
    <source>
        <dbReference type="Pfam" id="PF02627"/>
    </source>
</evidence>
<dbReference type="InterPro" id="IPR029032">
    <property type="entry name" value="AhpD-like"/>
</dbReference>
<reference evidence="3" key="1">
    <citation type="journal article" date="2019" name="Int. J. Syst. Evol. Microbiol.">
        <title>The Global Catalogue of Microorganisms (GCM) 10K type strain sequencing project: providing services to taxonomists for standard genome sequencing and annotation.</title>
        <authorList>
            <consortium name="The Broad Institute Genomics Platform"/>
            <consortium name="The Broad Institute Genome Sequencing Center for Infectious Disease"/>
            <person name="Wu L."/>
            <person name="Ma J."/>
        </authorList>
    </citation>
    <scope>NUCLEOTIDE SEQUENCE [LARGE SCALE GENOMIC DNA]</scope>
    <source>
        <strain evidence="3">CCUG 57508</strain>
    </source>
</reference>
<protein>
    <submittedName>
        <fullName evidence="2">Carboxymuconolactone decarboxylase family protein</fullName>
    </submittedName>
</protein>
<comment type="caution">
    <text evidence="2">The sequence shown here is derived from an EMBL/GenBank/DDBJ whole genome shotgun (WGS) entry which is preliminary data.</text>
</comment>
<evidence type="ECO:0000313" key="3">
    <source>
        <dbReference type="Proteomes" id="UP001597046"/>
    </source>
</evidence>
<dbReference type="InterPro" id="IPR003779">
    <property type="entry name" value="CMD-like"/>
</dbReference>
<dbReference type="EMBL" id="JBHTKH010000022">
    <property type="protein sequence ID" value="MFD1056626.1"/>
    <property type="molecule type" value="Genomic_DNA"/>
</dbReference>
<dbReference type="Proteomes" id="UP001597046">
    <property type="component" value="Unassembled WGS sequence"/>
</dbReference>
<organism evidence="2 3">
    <name type="scientific">Terrabacter terrigena</name>
    <dbReference type="NCBI Taxonomy" id="574718"/>
    <lineage>
        <taxon>Bacteria</taxon>
        <taxon>Bacillati</taxon>
        <taxon>Actinomycetota</taxon>
        <taxon>Actinomycetes</taxon>
        <taxon>Micrococcales</taxon>
        <taxon>Intrasporangiaceae</taxon>
        <taxon>Terrabacter</taxon>
    </lineage>
</organism>
<accession>A0ABW3N179</accession>
<dbReference type="SUPFAM" id="SSF69118">
    <property type="entry name" value="AhpD-like"/>
    <property type="match status" value="1"/>
</dbReference>
<proteinExistence type="predicted"/>
<dbReference type="Pfam" id="PF02627">
    <property type="entry name" value="CMD"/>
    <property type="match status" value="1"/>
</dbReference>
<dbReference type="PANTHER" id="PTHR33930:SF2">
    <property type="entry name" value="BLR3452 PROTEIN"/>
    <property type="match status" value="1"/>
</dbReference>
<evidence type="ECO:0000313" key="2">
    <source>
        <dbReference type="EMBL" id="MFD1056626.1"/>
    </source>
</evidence>
<dbReference type="Gene3D" id="1.20.1290.10">
    <property type="entry name" value="AhpD-like"/>
    <property type="match status" value="1"/>
</dbReference>
<dbReference type="PANTHER" id="PTHR33930">
    <property type="entry name" value="ALKYL HYDROPEROXIDE REDUCTASE AHPD"/>
    <property type="match status" value="1"/>
</dbReference>
<dbReference type="RefSeq" id="WP_386054734.1">
    <property type="nucleotide sequence ID" value="NZ_JBHTKH010000022.1"/>
</dbReference>